<evidence type="ECO:0000313" key="10">
    <source>
        <dbReference type="Ensembl" id="ENSCCEP00000002867.1"/>
    </source>
</evidence>
<feature type="domain" description="Cep192-like" evidence="4">
    <location>
        <begin position="1420"/>
        <end position="1542"/>
    </location>
</feature>
<dbReference type="Pfam" id="PF22064">
    <property type="entry name" value="Cep192_D2"/>
    <property type="match status" value="1"/>
</dbReference>
<dbReference type="Pfam" id="PF22074">
    <property type="entry name" value="Cep192_D5"/>
    <property type="match status" value="1"/>
</dbReference>
<dbReference type="InterPro" id="IPR054089">
    <property type="entry name" value="Cep192-like_D3"/>
</dbReference>
<dbReference type="Pfam" id="PF22073">
    <property type="entry name" value="Cep192_D4"/>
    <property type="match status" value="1"/>
</dbReference>
<dbReference type="PANTHER" id="PTHR16029:SF11">
    <property type="entry name" value="CENTROSOMAL PROTEIN OF 192 KDA"/>
    <property type="match status" value="1"/>
</dbReference>
<dbReference type="Pfam" id="PF22067">
    <property type="entry name" value="Cep192_D3"/>
    <property type="match status" value="1"/>
</dbReference>
<feature type="domain" description="Cep192-like" evidence="3">
    <location>
        <begin position="713"/>
        <end position="863"/>
    </location>
</feature>
<reference evidence="10" key="1">
    <citation type="submission" date="2025-08" db="UniProtKB">
        <authorList>
            <consortium name="Ensembl"/>
        </authorList>
    </citation>
    <scope>IDENTIFICATION</scope>
</reference>
<evidence type="ECO:0000259" key="4">
    <source>
        <dbReference type="Pfam" id="PF22065"/>
    </source>
</evidence>
<organism evidence="10 11">
    <name type="scientific">Cyanistes caeruleus</name>
    <name type="common">Eurasian blue tit</name>
    <name type="synonym">Parus caeruleus</name>
    <dbReference type="NCBI Taxonomy" id="156563"/>
    <lineage>
        <taxon>Eukaryota</taxon>
        <taxon>Metazoa</taxon>
        <taxon>Chordata</taxon>
        <taxon>Craniata</taxon>
        <taxon>Vertebrata</taxon>
        <taxon>Euteleostomi</taxon>
        <taxon>Archelosauria</taxon>
        <taxon>Archosauria</taxon>
        <taxon>Dinosauria</taxon>
        <taxon>Saurischia</taxon>
        <taxon>Theropoda</taxon>
        <taxon>Coelurosauria</taxon>
        <taxon>Aves</taxon>
        <taxon>Neognathae</taxon>
        <taxon>Neoaves</taxon>
        <taxon>Telluraves</taxon>
        <taxon>Australaves</taxon>
        <taxon>Passeriformes</taxon>
        <taxon>Paridae</taxon>
        <taxon>Cyanistes</taxon>
    </lineage>
</organism>
<dbReference type="InterPro" id="IPR054092">
    <property type="entry name" value="Cep192-like_D6"/>
</dbReference>
<dbReference type="Gene3D" id="2.60.40.10">
    <property type="entry name" value="Immunoglobulins"/>
    <property type="match status" value="2"/>
</dbReference>
<feature type="region of interest" description="Disordered" evidence="1">
    <location>
        <begin position="273"/>
        <end position="294"/>
    </location>
</feature>
<dbReference type="InterPro" id="IPR054088">
    <property type="entry name" value="Cep192-like_D8"/>
</dbReference>
<keyword evidence="11" id="KW-1185">Reference proteome</keyword>
<dbReference type="InterPro" id="IPR054087">
    <property type="entry name" value="Cep192-like_D7"/>
</dbReference>
<dbReference type="Pfam" id="PF22065">
    <property type="entry name" value="Cep192_D7"/>
    <property type="match status" value="1"/>
</dbReference>
<evidence type="ECO:0000313" key="11">
    <source>
        <dbReference type="Proteomes" id="UP000694410"/>
    </source>
</evidence>
<dbReference type="Ensembl" id="ENSCCET00000004752.1">
    <property type="protein sequence ID" value="ENSCCEP00000002867.1"/>
    <property type="gene ID" value="ENSCCEG00000003186.1"/>
</dbReference>
<dbReference type="GO" id="GO:0090222">
    <property type="term" value="P:centrosome-templated microtubule nucleation"/>
    <property type="evidence" value="ECO:0007669"/>
    <property type="project" value="InterPro"/>
</dbReference>
<feature type="domain" description="Cep192-like" evidence="2">
    <location>
        <begin position="586"/>
        <end position="711"/>
    </location>
</feature>
<accession>A0A8C0U1J2</accession>
<dbReference type="PANTHER" id="PTHR16029">
    <property type="entry name" value="CENTROSOMAL PROTEIN OF 192 KDA"/>
    <property type="match status" value="1"/>
</dbReference>
<dbReference type="GO" id="GO:0000242">
    <property type="term" value="C:pericentriolar material"/>
    <property type="evidence" value="ECO:0007669"/>
    <property type="project" value="TreeGrafter"/>
</dbReference>
<name>A0A8C0U1J2_CYACU</name>
<dbReference type="InterPro" id="IPR054085">
    <property type="entry name" value="Cep192-like_D1"/>
</dbReference>
<dbReference type="GO" id="GO:0005737">
    <property type="term" value="C:cytoplasm"/>
    <property type="evidence" value="ECO:0007669"/>
    <property type="project" value="TreeGrafter"/>
</dbReference>
<dbReference type="GO" id="GO:0005814">
    <property type="term" value="C:centriole"/>
    <property type="evidence" value="ECO:0007669"/>
    <property type="project" value="TreeGrafter"/>
</dbReference>
<feature type="domain" description="Cep192/Spd-2-like" evidence="7">
    <location>
        <begin position="980"/>
        <end position="1095"/>
    </location>
</feature>
<dbReference type="InterPro" id="IPR054086">
    <property type="entry name" value="Cep192-like_D2"/>
</dbReference>
<proteinExistence type="predicted"/>
<evidence type="ECO:0000259" key="9">
    <source>
        <dbReference type="Pfam" id="PF22076"/>
    </source>
</evidence>
<sequence length="1641" mass="180256">MEKYLKKTDENRCESEYESVVKHEASVQNLTSDSFLLGKDKHKDALAEDLMNNQSKQQGIEKRLLDYLNEESDSQNFSSLSVTPHHGDVIADNVQYSEKLSDLVNNKHLQSMDADIRSETLNGSEAHTCGILSAAKMEVAQRNLLAYQNSNLTNTCSIGEDRETVDQAANAVPEPCNDLVKGSAGNLPSFSNLKPAKQSSKYVSVSATTAKPVQKLNEDERKQNMEERNKNATTPHGGNAKHVTFKNLSPTFQKCKPILPECDLSLEGEQCSFRPSTSPLIHSSPSETSGTAFDENAGELSTTIIQASPIPPQEQSKENLEDHSRQKNRKEAVFTMDQKQGENELAGLQRKPHNVLDQELAKDGFMKNEKQLPFIHSNVPANHEGLDHVKSALPRKLCTFQPLSVNADAQEACQVQTNKAQTQRLPSLNVLPVYPGLNTCLPCNQNSSGEQCVHTSTVKSHVTTSESQAISSSVPALLTGHSLAATAFAQQHLGTIQPTGNAVPSQCPGCSSAGFGFSAGLPCSGIPAGHVENPLTLGIPLGPNIGPGFLGAASLYNPHSTSWNNNILNIKPCTGQPFGSVFSSKGHIKVPEELKFSNACCVGIASQTVLSIYNPTDRWLQVNIGILSMFHGVGHGYEDALDPMEYQCLVFKNKAIVGPFSTNDLKILFLPSHSGIFQCILNVSSWPVSADAETIVQSEALASRVVLTAVAENPNLEVETGKGDCLDFGDLPFGSWKALPLKLINKTHAFVPIRLIINANAVAWRCFTFSKEPVNTSREQMDAVSQTAAPSVVNHVIHASYDGQDPEALTVWVLFRAPKKQISCSDSLGPAEEILARVDVEVDSPGPSTVIRSISLRARAGTARIHTPKDLQKIYLSTSVGSTVKQQLPLENAGNISVHLKVKVDQDSCFAVKPEDLFLFPGEEKLVTVQFFPKSTTTTESILKILVLPSGPQFEVMIKGEVESGKNTPVNTAAGCSDIPPILSNKQFIAWGAVALGSQKKLILRNDSPSVTQHLRLLIRGQDQDSFQLQSIFGSEERLTSNWELKMRPKEDTNIYLMFTPTRLTCCFAKLEIKQLGILSKPGIKFTIPLSGYGGTSNIILENVKKLSGSFMVRLEGPLSARLQKASFHVRNTGSRAAYIKALCLGNLQTKTVMDPQVMTVSPEKFVLREGTHEVSTVLCSNKLNIISENIIFLTRISLLLSFLVCDVPRETNDIHLFYANMQKVLISVVGYSSCDQDGFQQSPGPHLELDRHTTAPLDVLPVKGPQGTSLSAKTNDLVQNKSDAQQTWTVTPEYLTLTSPSIADIRHVKILNNSNRMLAFELSWPAHCLTITPQHGNVEPEGSTLILVSPNPSLATRPTLIPWSGLIYIHCDNGLKFIKVLIQEAVTQSTDFPCRRSDVMTPQSENPTADVPKPLPRLPLTEMEIKNKNIVFPKTRSGQSSENFLEMENKGNENLKWKLSSFVPPYVKDVDGSGAVYRVPYSAFGFSHVSGTLEVHGQEKVAVIFSPRDKGDYSQFWDLEYYSVENPSRKHKLKIQLSGNSTKAENETPVVKSSPSALTKTELRVTPERKAYSEGQPKRIRYVIQGVYAPEDVYVFPLTRVGEACTLKVHLRNNSCTTHMLKFVNPREPFYIKHLKYSLR</sequence>
<dbReference type="InterPro" id="IPR039103">
    <property type="entry name" value="Spd-2/CEP192"/>
</dbReference>
<evidence type="ECO:0000259" key="6">
    <source>
        <dbReference type="Pfam" id="PF22067"/>
    </source>
</evidence>
<dbReference type="Proteomes" id="UP000694410">
    <property type="component" value="Unplaced"/>
</dbReference>
<dbReference type="GO" id="GO:0071539">
    <property type="term" value="P:protein localization to centrosome"/>
    <property type="evidence" value="ECO:0007669"/>
    <property type="project" value="InterPro"/>
</dbReference>
<feature type="domain" description="Cep192-like" evidence="9">
    <location>
        <begin position="1286"/>
        <end position="1384"/>
    </location>
</feature>
<feature type="compositionally biased region" description="Basic and acidic residues" evidence="1">
    <location>
        <begin position="216"/>
        <end position="230"/>
    </location>
</feature>
<evidence type="ECO:0000259" key="8">
    <source>
        <dbReference type="Pfam" id="PF22074"/>
    </source>
</evidence>
<feature type="region of interest" description="Disordered" evidence="1">
    <location>
        <begin position="307"/>
        <end position="328"/>
    </location>
</feature>
<dbReference type="GO" id="GO:0090307">
    <property type="term" value="P:mitotic spindle assembly"/>
    <property type="evidence" value="ECO:0007669"/>
    <property type="project" value="TreeGrafter"/>
</dbReference>
<dbReference type="InterPro" id="IPR013783">
    <property type="entry name" value="Ig-like_fold"/>
</dbReference>
<dbReference type="GO" id="GO:0019901">
    <property type="term" value="F:protein kinase binding"/>
    <property type="evidence" value="ECO:0007669"/>
    <property type="project" value="TreeGrafter"/>
</dbReference>
<reference evidence="10" key="2">
    <citation type="submission" date="2025-09" db="UniProtKB">
        <authorList>
            <consortium name="Ensembl"/>
        </authorList>
    </citation>
    <scope>IDENTIFICATION</scope>
</reference>
<feature type="compositionally biased region" description="Basic and acidic residues" evidence="1">
    <location>
        <begin position="315"/>
        <end position="328"/>
    </location>
</feature>
<feature type="region of interest" description="Disordered" evidence="1">
    <location>
        <begin position="204"/>
        <end position="242"/>
    </location>
</feature>
<feature type="domain" description="Cep192-like" evidence="8">
    <location>
        <begin position="1101"/>
        <end position="1183"/>
    </location>
</feature>
<dbReference type="Pfam" id="PF22060">
    <property type="entry name" value="Cep192_D1"/>
    <property type="match status" value="1"/>
</dbReference>
<dbReference type="InterPro" id="IPR054090">
    <property type="entry name" value="Cep192_Spd-2-like_dom"/>
</dbReference>
<evidence type="ECO:0000259" key="5">
    <source>
        <dbReference type="Pfam" id="PF22066"/>
    </source>
</evidence>
<evidence type="ECO:0000259" key="3">
    <source>
        <dbReference type="Pfam" id="PF22064"/>
    </source>
</evidence>
<evidence type="ECO:0000256" key="1">
    <source>
        <dbReference type="SAM" id="MobiDB-lite"/>
    </source>
</evidence>
<dbReference type="InterPro" id="IPR054091">
    <property type="entry name" value="Cep192-like_D5"/>
</dbReference>
<feature type="compositionally biased region" description="Polar residues" evidence="1">
    <location>
        <begin position="273"/>
        <end position="291"/>
    </location>
</feature>
<feature type="domain" description="Cep192-like" evidence="6">
    <location>
        <begin position="866"/>
        <end position="962"/>
    </location>
</feature>
<feature type="domain" description="Cep192-like" evidence="5">
    <location>
        <begin position="1585"/>
        <end position="1641"/>
    </location>
</feature>
<evidence type="ECO:0000259" key="7">
    <source>
        <dbReference type="Pfam" id="PF22073"/>
    </source>
</evidence>
<evidence type="ECO:0000259" key="2">
    <source>
        <dbReference type="Pfam" id="PF22060"/>
    </source>
</evidence>
<dbReference type="Pfam" id="PF22076">
    <property type="entry name" value="Cep192_D6"/>
    <property type="match status" value="1"/>
</dbReference>
<dbReference type="Pfam" id="PF22066">
    <property type="entry name" value="Cep192_D8"/>
    <property type="match status" value="1"/>
</dbReference>
<protein>
    <submittedName>
        <fullName evidence="10">Centrosomal protein 192</fullName>
    </submittedName>
</protein>
<dbReference type="GO" id="GO:0051298">
    <property type="term" value="P:centrosome duplication"/>
    <property type="evidence" value="ECO:0007669"/>
    <property type="project" value="InterPro"/>
</dbReference>